<comment type="caution">
    <text evidence="1">The sequence shown here is derived from an EMBL/GenBank/DDBJ whole genome shotgun (WGS) entry which is preliminary data.</text>
</comment>
<evidence type="ECO:0000313" key="2">
    <source>
        <dbReference type="Proteomes" id="UP000828941"/>
    </source>
</evidence>
<reference evidence="1 2" key="1">
    <citation type="journal article" date="2022" name="DNA Res.">
        <title>Chromosomal-level genome assembly of the orchid tree Bauhinia variegata (Leguminosae; Cercidoideae) supports the allotetraploid origin hypothesis of Bauhinia.</title>
        <authorList>
            <person name="Zhong Y."/>
            <person name="Chen Y."/>
            <person name="Zheng D."/>
            <person name="Pang J."/>
            <person name="Liu Y."/>
            <person name="Luo S."/>
            <person name="Meng S."/>
            <person name="Qian L."/>
            <person name="Wei D."/>
            <person name="Dai S."/>
            <person name="Zhou R."/>
        </authorList>
    </citation>
    <scope>NUCLEOTIDE SEQUENCE [LARGE SCALE GENOMIC DNA]</scope>
    <source>
        <strain evidence="1">BV-YZ2020</strain>
    </source>
</reference>
<evidence type="ECO:0000313" key="1">
    <source>
        <dbReference type="EMBL" id="KAI4315231.1"/>
    </source>
</evidence>
<name>A0ACB9LVB2_BAUVA</name>
<organism evidence="1 2">
    <name type="scientific">Bauhinia variegata</name>
    <name type="common">Purple orchid tree</name>
    <name type="synonym">Phanera variegata</name>
    <dbReference type="NCBI Taxonomy" id="167791"/>
    <lineage>
        <taxon>Eukaryota</taxon>
        <taxon>Viridiplantae</taxon>
        <taxon>Streptophyta</taxon>
        <taxon>Embryophyta</taxon>
        <taxon>Tracheophyta</taxon>
        <taxon>Spermatophyta</taxon>
        <taxon>Magnoliopsida</taxon>
        <taxon>eudicotyledons</taxon>
        <taxon>Gunneridae</taxon>
        <taxon>Pentapetalae</taxon>
        <taxon>rosids</taxon>
        <taxon>fabids</taxon>
        <taxon>Fabales</taxon>
        <taxon>Fabaceae</taxon>
        <taxon>Cercidoideae</taxon>
        <taxon>Cercideae</taxon>
        <taxon>Bauhiniinae</taxon>
        <taxon>Bauhinia</taxon>
    </lineage>
</organism>
<proteinExistence type="predicted"/>
<dbReference type="EMBL" id="CM039436">
    <property type="protein sequence ID" value="KAI4315231.1"/>
    <property type="molecule type" value="Genomic_DNA"/>
</dbReference>
<gene>
    <name evidence="1" type="ORF">L6164_028065</name>
</gene>
<protein>
    <submittedName>
        <fullName evidence="1">Uncharacterized protein</fullName>
    </submittedName>
</protein>
<accession>A0ACB9LVB2</accession>
<dbReference type="Proteomes" id="UP000828941">
    <property type="component" value="Chromosome 11"/>
</dbReference>
<keyword evidence="2" id="KW-1185">Reference proteome</keyword>
<sequence>MDGESPLGLCYLPPTVVYCVIRLFFELSLNQSVTHKLRFWRGEPKDYDENINVCVGAACTSVFTIQIIPMLFRRLIEWYSEFHGSWARSDVI</sequence>